<dbReference type="InterPro" id="IPR042099">
    <property type="entry name" value="ANL_N_sf"/>
</dbReference>
<dbReference type="Pfam" id="PF13193">
    <property type="entry name" value="AMP-binding_C"/>
    <property type="match status" value="1"/>
</dbReference>
<evidence type="ECO:0000313" key="5">
    <source>
        <dbReference type="EMBL" id="NOL61106.1"/>
    </source>
</evidence>
<proteinExistence type="inferred from homology"/>
<accession>A0A7K4FPZ4</accession>
<gene>
    <name evidence="5" type="ORF">HLB00_09780</name>
</gene>
<dbReference type="GO" id="GO:0031956">
    <property type="term" value="F:medium-chain fatty acid-CoA ligase activity"/>
    <property type="evidence" value="ECO:0007669"/>
    <property type="project" value="TreeGrafter"/>
</dbReference>
<name>A0A7K4FPZ4_9ARCH</name>
<dbReference type="EMBL" id="JABGBP010000436">
    <property type="protein sequence ID" value="NOL61106.1"/>
    <property type="molecule type" value="Genomic_DNA"/>
</dbReference>
<organism evidence="5 6">
    <name type="scientific">Ferroplasma acidiphilum</name>
    <dbReference type="NCBI Taxonomy" id="74969"/>
    <lineage>
        <taxon>Archaea</taxon>
        <taxon>Methanobacteriati</taxon>
        <taxon>Thermoplasmatota</taxon>
        <taxon>Thermoplasmata</taxon>
        <taxon>Thermoplasmatales</taxon>
        <taxon>Ferroplasmaceae</taxon>
        <taxon>Ferroplasma</taxon>
    </lineage>
</organism>
<reference evidence="5 6" key="1">
    <citation type="submission" date="2020-05" db="EMBL/GenBank/DDBJ databases">
        <authorList>
            <person name="Zhang R."/>
        </authorList>
    </citation>
    <scope>NUCLEOTIDE SEQUENCE [LARGE SCALE GENOMIC DNA]</scope>
    <source>
        <strain evidence="5 6">DSM 28986</strain>
    </source>
</reference>
<dbReference type="PANTHER" id="PTHR43201">
    <property type="entry name" value="ACYL-COA SYNTHETASE"/>
    <property type="match status" value="1"/>
</dbReference>
<dbReference type="Pfam" id="PF00501">
    <property type="entry name" value="AMP-binding"/>
    <property type="match status" value="1"/>
</dbReference>
<dbReference type="Gene3D" id="3.30.300.30">
    <property type="match status" value="1"/>
</dbReference>
<dbReference type="InterPro" id="IPR045851">
    <property type="entry name" value="AMP-bd_C_sf"/>
</dbReference>
<evidence type="ECO:0000313" key="6">
    <source>
        <dbReference type="Proteomes" id="UP000546917"/>
    </source>
</evidence>
<comment type="similarity">
    <text evidence="1">Belongs to the ATP-dependent AMP-binding enzyme family.</text>
</comment>
<dbReference type="Proteomes" id="UP000546917">
    <property type="component" value="Unassembled WGS sequence"/>
</dbReference>
<feature type="domain" description="AMP-binding enzyme C-terminal" evidence="4">
    <location>
        <begin position="422"/>
        <end position="500"/>
    </location>
</feature>
<dbReference type="AlphaFoldDB" id="A0A7K4FPZ4"/>
<comment type="caution">
    <text evidence="5">The sequence shown here is derived from an EMBL/GenBank/DDBJ whole genome shotgun (WGS) entry which is preliminary data.</text>
</comment>
<dbReference type="InterPro" id="IPR000873">
    <property type="entry name" value="AMP-dep_synth/lig_dom"/>
</dbReference>
<evidence type="ECO:0000259" key="3">
    <source>
        <dbReference type="Pfam" id="PF00501"/>
    </source>
</evidence>
<protein>
    <submittedName>
        <fullName evidence="5">Acyl--CoA ligase</fullName>
    </submittedName>
</protein>
<dbReference type="GO" id="GO:0006631">
    <property type="term" value="P:fatty acid metabolic process"/>
    <property type="evidence" value="ECO:0007669"/>
    <property type="project" value="TreeGrafter"/>
</dbReference>
<feature type="domain" description="AMP-dependent synthetase/ligase" evidence="3">
    <location>
        <begin position="15"/>
        <end position="372"/>
    </location>
</feature>
<dbReference type="SUPFAM" id="SSF56801">
    <property type="entry name" value="Acetyl-CoA synthetase-like"/>
    <property type="match status" value="1"/>
</dbReference>
<sequence length="514" mass="58452">MKTMVEVLEDSKRSDPFITYFKNIMTYGEFEGYSNAVAVEFSMYCDPGDIIAIIAENIPQFPIVQYASWKNSCIFVPLSPLDSENEITGKIKFIDARVVVISSEFREKFSSLMEIQSLHVLYTDPQTFGKLPDNMAEKYITGIMKEELNLRLKKEFKGYYPEPGSIAMLVFTSGTSGRQKAAEITHSNIYSASYIYREWYSVQPHDKNLCIAPFFHITGLIFGISLTMLSHSSMALTYRFNPENALETVESENTTITMFVATAYRAMINAWSNVDKIKTRLSSMRMWSAGGMPMPYKTEIEWKAMSGKWVYMAYGLTESTSPVALWEYPYTDNIPLYNGIVTAGKPANYTRIVRARGGELVVSGPQVIRRYYKNPEDTEKAFGKYGLKTGDICYIDRKGYIYIIDRKKDLIDVSGYKVVPAEVENAIRSCDHVEDVVVVGENDEYKGEVPVAYVKLSSVPDNYEEMKKSIYSVCKKELARYKVPARIIFVRDMPLNASGKIKRSGIHSVEVIYQ</sequence>
<keyword evidence="2 5" id="KW-0436">Ligase</keyword>
<evidence type="ECO:0000256" key="2">
    <source>
        <dbReference type="ARBA" id="ARBA00022598"/>
    </source>
</evidence>
<dbReference type="PANTHER" id="PTHR43201:SF5">
    <property type="entry name" value="MEDIUM-CHAIN ACYL-COA LIGASE ACSF2, MITOCHONDRIAL"/>
    <property type="match status" value="1"/>
</dbReference>
<dbReference type="InterPro" id="IPR025110">
    <property type="entry name" value="AMP-bd_C"/>
</dbReference>
<dbReference type="Gene3D" id="3.40.50.12780">
    <property type="entry name" value="N-terminal domain of ligase-like"/>
    <property type="match status" value="1"/>
</dbReference>
<evidence type="ECO:0000259" key="4">
    <source>
        <dbReference type="Pfam" id="PF13193"/>
    </source>
</evidence>
<evidence type="ECO:0000256" key="1">
    <source>
        <dbReference type="ARBA" id="ARBA00006432"/>
    </source>
</evidence>